<dbReference type="Pfam" id="PF02098">
    <property type="entry name" value="His_binding"/>
    <property type="match status" value="1"/>
</dbReference>
<protein>
    <submittedName>
        <fullName evidence="2">Putative lipocalin-6 1 lipocalin</fullName>
    </submittedName>
</protein>
<dbReference type="AlphaFoldDB" id="A0A1E1X278"/>
<evidence type="ECO:0000313" key="2">
    <source>
        <dbReference type="EMBL" id="JAT93156.1"/>
    </source>
</evidence>
<feature type="non-terminal residue" evidence="2">
    <location>
        <position position="1"/>
    </location>
</feature>
<name>A0A1E1X278_9ACAR</name>
<dbReference type="SUPFAM" id="SSF50814">
    <property type="entry name" value="Lipocalins"/>
    <property type="match status" value="1"/>
</dbReference>
<dbReference type="GO" id="GO:0043176">
    <property type="term" value="F:amine binding"/>
    <property type="evidence" value="ECO:0007669"/>
    <property type="project" value="InterPro"/>
</dbReference>
<dbReference type="Gene3D" id="2.40.128.20">
    <property type="match status" value="1"/>
</dbReference>
<dbReference type="InterPro" id="IPR002970">
    <property type="entry name" value="Tick_his-bd"/>
</dbReference>
<reference evidence="2" key="1">
    <citation type="journal article" date="2017" name="Front. Cell. Infect. Microbiol.">
        <title>The Distinct Transcriptional Response of the Midgut of Amblyomma sculptum and Amblyomma aureolatum Ticks to Rickettsia rickettsii Correlates to Their Differences in Susceptibility to Infection.</title>
        <authorList>
            <person name="Martins L.A."/>
            <person name="Galletti M.F.B.M."/>
            <person name="Ribeiro J.M."/>
            <person name="Fujita A."/>
            <person name="Costa F.B."/>
            <person name="Labruna M.B."/>
            <person name="Daffre S."/>
            <person name="Fogaca A.C."/>
        </authorList>
    </citation>
    <scope>NUCLEOTIDE SEQUENCE</scope>
</reference>
<dbReference type="EMBL" id="GFAC01006032">
    <property type="protein sequence ID" value="JAT93156.1"/>
    <property type="molecule type" value="mRNA"/>
</dbReference>
<organism evidence="2">
    <name type="scientific">Amblyomma aureolatum</name>
    <dbReference type="NCBI Taxonomy" id="187763"/>
    <lineage>
        <taxon>Eukaryota</taxon>
        <taxon>Metazoa</taxon>
        <taxon>Ecdysozoa</taxon>
        <taxon>Arthropoda</taxon>
        <taxon>Chelicerata</taxon>
        <taxon>Arachnida</taxon>
        <taxon>Acari</taxon>
        <taxon>Parasitiformes</taxon>
        <taxon>Ixodida</taxon>
        <taxon>Ixodoidea</taxon>
        <taxon>Ixodidae</taxon>
        <taxon>Amblyomminae</taxon>
        <taxon>Amblyomma</taxon>
    </lineage>
</organism>
<dbReference type="GO" id="GO:0030682">
    <property type="term" value="P:symbiont-mediated perturbation of host defenses"/>
    <property type="evidence" value="ECO:0007669"/>
    <property type="project" value="InterPro"/>
</dbReference>
<sequence>PSDGFSLLQKGAKFRLVDTTFIYDAGVTYRCIIAETIDRDAENHTVMETVEYQLVVADRWPGFSQHFQFSEYDGGYNKMKSVGTIGAPTGTYVFLKSDPSCVVLEAVLFERHDNVTSPDTHQPEQRDGGDGKLTREEKNCMLWVSALETDAPSDDCRQEFRRLCSCQVARHSFGRTLCDNPSAGSISQGPTGTTQN</sequence>
<feature type="region of interest" description="Disordered" evidence="1">
    <location>
        <begin position="114"/>
        <end position="133"/>
    </location>
</feature>
<dbReference type="InterPro" id="IPR012674">
    <property type="entry name" value="Calycin"/>
</dbReference>
<feature type="compositionally biased region" description="Basic and acidic residues" evidence="1">
    <location>
        <begin position="121"/>
        <end position="133"/>
    </location>
</feature>
<accession>A0A1E1X278</accession>
<evidence type="ECO:0000256" key="1">
    <source>
        <dbReference type="SAM" id="MobiDB-lite"/>
    </source>
</evidence>
<proteinExistence type="evidence at transcript level"/>